<dbReference type="AlphaFoldDB" id="A0A512E289"/>
<sequence length="108" mass="12155">MADLNVECYCRDVIDSYRRNVNHMDHDTARATTVYAASAIAADEGRARVDAAARVAERAIDRYARLANDGISHDRARETAAGEMAEKFDERGCEMKRQERGRFFGIGR</sequence>
<evidence type="ECO:0000313" key="2">
    <source>
        <dbReference type="Proteomes" id="UP000321523"/>
    </source>
</evidence>
<accession>A0A512E289</accession>
<organism evidence="1 2">
    <name type="scientific">Skermanella aerolata</name>
    <dbReference type="NCBI Taxonomy" id="393310"/>
    <lineage>
        <taxon>Bacteria</taxon>
        <taxon>Pseudomonadati</taxon>
        <taxon>Pseudomonadota</taxon>
        <taxon>Alphaproteobacteria</taxon>
        <taxon>Rhodospirillales</taxon>
        <taxon>Azospirillaceae</taxon>
        <taxon>Skermanella</taxon>
    </lineage>
</organism>
<dbReference type="RefSeq" id="WP_044435925.1">
    <property type="nucleotide sequence ID" value="NZ_BJYZ01000051.1"/>
</dbReference>
<comment type="caution">
    <text evidence="1">The sequence shown here is derived from an EMBL/GenBank/DDBJ whole genome shotgun (WGS) entry which is preliminary data.</text>
</comment>
<evidence type="ECO:0000313" key="1">
    <source>
        <dbReference type="EMBL" id="GEO42832.1"/>
    </source>
</evidence>
<dbReference type="EMBL" id="BJYZ01000051">
    <property type="protein sequence ID" value="GEO42832.1"/>
    <property type="molecule type" value="Genomic_DNA"/>
</dbReference>
<proteinExistence type="predicted"/>
<name>A0A512E289_9PROT</name>
<dbReference type="Proteomes" id="UP000321523">
    <property type="component" value="Unassembled WGS sequence"/>
</dbReference>
<keyword evidence="2" id="KW-1185">Reference proteome</keyword>
<protein>
    <submittedName>
        <fullName evidence="1">Uncharacterized protein</fullName>
    </submittedName>
</protein>
<gene>
    <name evidence="1" type="ORF">SAE02_69800</name>
</gene>
<reference evidence="1 2" key="1">
    <citation type="submission" date="2019-07" db="EMBL/GenBank/DDBJ databases">
        <title>Whole genome shotgun sequence of Skermanella aerolata NBRC 106429.</title>
        <authorList>
            <person name="Hosoyama A."/>
            <person name="Uohara A."/>
            <person name="Ohji S."/>
            <person name="Ichikawa N."/>
        </authorList>
    </citation>
    <scope>NUCLEOTIDE SEQUENCE [LARGE SCALE GENOMIC DNA]</scope>
    <source>
        <strain evidence="1 2">NBRC 106429</strain>
    </source>
</reference>